<evidence type="ECO:0000256" key="4">
    <source>
        <dbReference type="ARBA" id="ARBA00022837"/>
    </source>
</evidence>
<dbReference type="PANTHER" id="PTHR10342">
    <property type="entry name" value="ARYLSULFATASE"/>
    <property type="match status" value="1"/>
</dbReference>
<dbReference type="InterPro" id="IPR047115">
    <property type="entry name" value="ARSB"/>
</dbReference>
<keyword evidence="9" id="KW-1185">Reference proteome</keyword>
<dbReference type="InterPro" id="IPR024607">
    <property type="entry name" value="Sulfatase_CS"/>
</dbReference>
<feature type="domain" description="Sulfatase N-terminal" evidence="7">
    <location>
        <begin position="31"/>
        <end position="349"/>
    </location>
</feature>
<dbReference type="PROSITE" id="PS00523">
    <property type="entry name" value="SULFATASE_1"/>
    <property type="match status" value="1"/>
</dbReference>
<evidence type="ECO:0000256" key="6">
    <source>
        <dbReference type="SAM" id="SignalP"/>
    </source>
</evidence>
<keyword evidence="2" id="KW-0479">Metal-binding</keyword>
<proteinExistence type="inferred from homology"/>
<dbReference type="Gene3D" id="3.30.1120.10">
    <property type="match status" value="1"/>
</dbReference>
<name>A0AAE0BV39_9CHLO</name>
<accession>A0AAE0BV39</accession>
<comment type="similarity">
    <text evidence="1">Belongs to the sulfatase family.</text>
</comment>
<evidence type="ECO:0000256" key="1">
    <source>
        <dbReference type="ARBA" id="ARBA00008779"/>
    </source>
</evidence>
<sequence>MQIGMILLRLVTLCITVVSFGKPALSEPSKPNIVFVLVDDLGFNDFSWRSSDLQNAWPNVNNLVKQGVRIDEYYTHALCTPTRTAFMTGRMPLRQGLQNGVLTPYERWGVPLSERTLAEKMKAVGYQAYGVGKWHLGYYNNASTPLQRGFDRFYGYYNGLEDHFTHKIDGYLDLVDDGHVDASRLNQYSGHLFSEKVESIINDHKESFPEKPMFLYYALQNVHEPLQAPAEYTDSSACAHILNPLRRVYCGMARAVDSAIGNLTQHLEARFEDDVLLVISGDNGGLPMAGGNNFPLRGQKTELWEGGVRNNALLYSRTLIPSTLRGTLYTGGFVHVMDWHATFLELAGASNLAGLPTDGFNVWPAIMQNSSSPRTEVALNIDPCTGLPPFTSNCNFTIGGYAQAAYRQGDYKLLLGVHYDIVIPVLDGASNASAEVEWYGIPAASGGVKFNKAAGLKDGLGQTSWLFNLRDDPSERHNLYDTHPETVRQIKAKIDALAKEEIFACGSLCPVDKSAQRQASKLGVLIPWVPPNDEALS</sequence>
<dbReference type="EMBL" id="LGRX02033176">
    <property type="protein sequence ID" value="KAK3242415.1"/>
    <property type="molecule type" value="Genomic_DNA"/>
</dbReference>
<evidence type="ECO:0000313" key="8">
    <source>
        <dbReference type="EMBL" id="KAK3242415.1"/>
    </source>
</evidence>
<reference evidence="8 9" key="1">
    <citation type="journal article" date="2015" name="Genome Biol. Evol.">
        <title>Comparative Genomics of a Bacterivorous Green Alga Reveals Evolutionary Causalities and Consequences of Phago-Mixotrophic Mode of Nutrition.</title>
        <authorList>
            <person name="Burns J.A."/>
            <person name="Paasch A."/>
            <person name="Narechania A."/>
            <person name="Kim E."/>
        </authorList>
    </citation>
    <scope>NUCLEOTIDE SEQUENCE [LARGE SCALE GENOMIC DNA]</scope>
    <source>
        <strain evidence="8 9">PLY_AMNH</strain>
    </source>
</reference>
<dbReference type="Proteomes" id="UP001190700">
    <property type="component" value="Unassembled WGS sequence"/>
</dbReference>
<protein>
    <recommendedName>
        <fullName evidence="7">Sulfatase N-terminal domain-containing protein</fullName>
    </recommendedName>
</protein>
<dbReference type="InterPro" id="IPR017850">
    <property type="entry name" value="Alkaline_phosphatase_core_sf"/>
</dbReference>
<dbReference type="SUPFAM" id="SSF53649">
    <property type="entry name" value="Alkaline phosphatase-like"/>
    <property type="match status" value="1"/>
</dbReference>
<evidence type="ECO:0000313" key="9">
    <source>
        <dbReference type="Proteomes" id="UP001190700"/>
    </source>
</evidence>
<dbReference type="CDD" id="cd16029">
    <property type="entry name" value="4-S"/>
    <property type="match status" value="1"/>
</dbReference>
<gene>
    <name evidence="8" type="ORF">CYMTET_47890</name>
</gene>
<dbReference type="GO" id="GO:0008484">
    <property type="term" value="F:sulfuric ester hydrolase activity"/>
    <property type="evidence" value="ECO:0007669"/>
    <property type="project" value="InterPro"/>
</dbReference>
<dbReference type="AlphaFoldDB" id="A0AAE0BV39"/>
<evidence type="ECO:0000256" key="2">
    <source>
        <dbReference type="ARBA" id="ARBA00022723"/>
    </source>
</evidence>
<keyword evidence="5" id="KW-0325">Glycoprotein</keyword>
<dbReference type="Pfam" id="PF00884">
    <property type="entry name" value="Sulfatase"/>
    <property type="match status" value="1"/>
</dbReference>
<evidence type="ECO:0000256" key="3">
    <source>
        <dbReference type="ARBA" id="ARBA00022801"/>
    </source>
</evidence>
<keyword evidence="3" id="KW-0378">Hydrolase</keyword>
<dbReference type="Gene3D" id="3.40.720.10">
    <property type="entry name" value="Alkaline Phosphatase, subunit A"/>
    <property type="match status" value="1"/>
</dbReference>
<dbReference type="PANTHER" id="PTHR10342:SF274">
    <property type="entry name" value="ARYLSULFATASE B"/>
    <property type="match status" value="1"/>
</dbReference>
<keyword evidence="4" id="KW-0106">Calcium</keyword>
<feature type="chain" id="PRO_5042157878" description="Sulfatase N-terminal domain-containing protein" evidence="6">
    <location>
        <begin position="27"/>
        <end position="537"/>
    </location>
</feature>
<organism evidence="8 9">
    <name type="scientific">Cymbomonas tetramitiformis</name>
    <dbReference type="NCBI Taxonomy" id="36881"/>
    <lineage>
        <taxon>Eukaryota</taxon>
        <taxon>Viridiplantae</taxon>
        <taxon>Chlorophyta</taxon>
        <taxon>Pyramimonadophyceae</taxon>
        <taxon>Pyramimonadales</taxon>
        <taxon>Pyramimonadaceae</taxon>
        <taxon>Cymbomonas</taxon>
    </lineage>
</organism>
<evidence type="ECO:0000256" key="5">
    <source>
        <dbReference type="ARBA" id="ARBA00023180"/>
    </source>
</evidence>
<feature type="signal peptide" evidence="6">
    <location>
        <begin position="1"/>
        <end position="26"/>
    </location>
</feature>
<evidence type="ECO:0000259" key="7">
    <source>
        <dbReference type="Pfam" id="PF00884"/>
    </source>
</evidence>
<keyword evidence="6" id="KW-0732">Signal</keyword>
<comment type="caution">
    <text evidence="8">The sequence shown here is derived from an EMBL/GenBank/DDBJ whole genome shotgun (WGS) entry which is preliminary data.</text>
</comment>
<dbReference type="InterPro" id="IPR000917">
    <property type="entry name" value="Sulfatase_N"/>
</dbReference>
<dbReference type="GO" id="GO:0046872">
    <property type="term" value="F:metal ion binding"/>
    <property type="evidence" value="ECO:0007669"/>
    <property type="project" value="UniProtKB-KW"/>
</dbReference>